<evidence type="ECO:0000313" key="1">
    <source>
        <dbReference type="EMBL" id="SEP02571.1"/>
    </source>
</evidence>
<evidence type="ECO:0000313" key="2">
    <source>
        <dbReference type="Proteomes" id="UP000181951"/>
    </source>
</evidence>
<accession>A0A1H8UHB3</accession>
<dbReference type="STRING" id="310780.SAMN05216267_10738"/>
<gene>
    <name evidence="1" type="ORF">SAMN05216267_10738</name>
</gene>
<dbReference type="Proteomes" id="UP000181951">
    <property type="component" value="Unassembled WGS sequence"/>
</dbReference>
<dbReference type="AlphaFoldDB" id="A0A1H8UHB3"/>
<organism evidence="1 2">
    <name type="scientific">Actinacidiphila rubida</name>
    <dbReference type="NCBI Taxonomy" id="310780"/>
    <lineage>
        <taxon>Bacteria</taxon>
        <taxon>Bacillati</taxon>
        <taxon>Actinomycetota</taxon>
        <taxon>Actinomycetes</taxon>
        <taxon>Kitasatosporales</taxon>
        <taxon>Streptomycetaceae</taxon>
        <taxon>Actinacidiphila</taxon>
    </lineage>
</organism>
<sequence length="258" mass="28602">MSGPDWAVPYITKRDGEQGVPESMLSLRYNRAGRPIGIRYTHELARNRDDRDVLWARVSQDLSPRTMRPVGKPLFALMHPARQRETMAALRCQVCHGQPSRNKLGYLFLEMAGHAEVEGIVTAQPPVCLDHAVAGINDCRRLHERGYVLLRSKVPRLHGVIGQVFRAVGHQIEALPPLLHDDGSDYPIPYTRGDLMPYVLASQLVRRLTGVTLVDIDAELEAAGRDRLAIRRGAGTRCPAHRAPSLRACTSRTASGSP</sequence>
<dbReference type="EMBL" id="FODD01000073">
    <property type="protein sequence ID" value="SEP02571.1"/>
    <property type="molecule type" value="Genomic_DNA"/>
</dbReference>
<reference evidence="1 2" key="1">
    <citation type="submission" date="2016-10" db="EMBL/GenBank/DDBJ databases">
        <authorList>
            <person name="de Groot N.N."/>
        </authorList>
    </citation>
    <scope>NUCLEOTIDE SEQUENCE [LARGE SCALE GENOMIC DNA]</scope>
    <source>
        <strain evidence="1 2">CGMCC 4.2026</strain>
    </source>
</reference>
<keyword evidence="2" id="KW-1185">Reference proteome</keyword>
<dbReference type="RefSeq" id="WP_069462657.1">
    <property type="nucleotide sequence ID" value="NZ_FODD01000073.1"/>
</dbReference>
<name>A0A1H8UHB3_9ACTN</name>
<proteinExistence type="predicted"/>
<protein>
    <submittedName>
        <fullName evidence="1">Uncharacterized protein</fullName>
    </submittedName>
</protein>